<dbReference type="HOGENOM" id="CLU_2146228_0_0_1"/>
<dbReference type="AlphaFoldDB" id="A0A067PIC0"/>
<accession>A0A067PIC0</accession>
<dbReference type="EMBL" id="KL197713">
    <property type="protein sequence ID" value="KDQ60715.1"/>
    <property type="molecule type" value="Genomic_DNA"/>
</dbReference>
<dbReference type="STRING" id="933084.A0A067PIC0"/>
<reference evidence="1" key="2">
    <citation type="journal article" date="2014" name="Proc. Natl. Acad. Sci. U.S.A.">
        <title>Extensive sampling of basidiomycete genomes demonstrates inadequacy of the white rot/brown rot paradigm for wood decay fungi.</title>
        <authorList>
            <person name="Riley R."/>
            <person name="Salamov A.A."/>
            <person name="Brown D.W."/>
            <person name="Nagy L.G."/>
            <person name="Floudas D."/>
            <person name="Held B.W."/>
            <person name="Levasseur A."/>
            <person name="Lombard V."/>
            <person name="Morin E."/>
            <person name="Otillar R."/>
            <person name="Lindquist E.A."/>
            <person name="Sun H."/>
            <person name="LaButti K.M."/>
            <person name="Schmutz J."/>
            <person name="Jabbour D."/>
            <person name="Luo H."/>
            <person name="Baker S.E."/>
            <person name="Pisabarro A.G."/>
            <person name="Walton J.D."/>
            <person name="Blanchette R.A."/>
            <person name="Henrissat B."/>
            <person name="Martin F."/>
            <person name="Cullen D."/>
            <person name="Hibbett D.S."/>
            <person name="Grigoriev I.V."/>
        </authorList>
    </citation>
    <scope>NUCLEOTIDE SEQUENCE</scope>
    <source>
        <strain evidence="1">MUCL 33604</strain>
    </source>
</reference>
<evidence type="ECO:0000313" key="2">
    <source>
        <dbReference type="EMBL" id="KDQ60715.1"/>
    </source>
</evidence>
<dbReference type="EMBL" id="KL197733">
    <property type="protein sequence ID" value="KDQ53580.1"/>
    <property type="molecule type" value="Genomic_DNA"/>
</dbReference>
<keyword evidence="3" id="KW-1185">Reference proteome</keyword>
<evidence type="ECO:0000313" key="3">
    <source>
        <dbReference type="Proteomes" id="UP000027265"/>
    </source>
</evidence>
<sequence>MAALPLLSGLPDLPPLLEPKVMSSTFGSTASGISPVAAFGIFMSQKDHNEGERPCPDIGGQHITEEWLWSMKPRECMWRFRLSASEIMEMVDALEIPETFITASRSSFTGVEALCLLTARFRTAGDMYLLSMQYN</sequence>
<name>A0A067PIC0_9AGAM</name>
<evidence type="ECO:0000313" key="1">
    <source>
        <dbReference type="EMBL" id="KDQ53580.1"/>
    </source>
</evidence>
<reference evidence="3" key="1">
    <citation type="journal article" date="2014" name="Proc. Natl. Acad. Sci. U.S.A.">
        <title>Extensive sampling of basidiomycete genomes demonstrates inadequacy of the white-rot/brown-rot paradigm for wood decay fungi.</title>
        <authorList>
            <person name="Riley R."/>
            <person name="Salamov A.A."/>
            <person name="Brown D.W."/>
            <person name="Nagy L.G."/>
            <person name="Floudas D."/>
            <person name="Held B.W."/>
            <person name="Levasseur A."/>
            <person name="Lombard V."/>
            <person name="Morin E."/>
            <person name="Otillar R."/>
            <person name="Lindquist E.A."/>
            <person name="Sun H."/>
            <person name="LaButti K.M."/>
            <person name="Schmutz J."/>
            <person name="Jabbour D."/>
            <person name="Luo H."/>
            <person name="Baker S.E."/>
            <person name="Pisabarro A.G."/>
            <person name="Walton J.D."/>
            <person name="Blanchette R.A."/>
            <person name="Henrissat B."/>
            <person name="Martin F."/>
            <person name="Cullen D."/>
            <person name="Hibbett D.S."/>
            <person name="Grigoriev I.V."/>
        </authorList>
    </citation>
    <scope>NUCLEOTIDE SEQUENCE [LARGE SCALE GENOMIC DNA]</scope>
    <source>
        <strain evidence="3">MUCL 33604</strain>
    </source>
</reference>
<protein>
    <submittedName>
        <fullName evidence="1">Uncharacterized protein</fullName>
    </submittedName>
</protein>
<dbReference type="OrthoDB" id="5945905at2759"/>
<dbReference type="Proteomes" id="UP000027265">
    <property type="component" value="Unassembled WGS sequence"/>
</dbReference>
<proteinExistence type="predicted"/>
<organism evidence="1 3">
    <name type="scientific">Jaapia argillacea MUCL 33604</name>
    <dbReference type="NCBI Taxonomy" id="933084"/>
    <lineage>
        <taxon>Eukaryota</taxon>
        <taxon>Fungi</taxon>
        <taxon>Dikarya</taxon>
        <taxon>Basidiomycota</taxon>
        <taxon>Agaricomycotina</taxon>
        <taxon>Agaricomycetes</taxon>
        <taxon>Agaricomycetidae</taxon>
        <taxon>Jaapiales</taxon>
        <taxon>Jaapiaceae</taxon>
        <taxon>Jaapia</taxon>
    </lineage>
</organism>
<gene>
    <name evidence="2" type="ORF">JAAARDRAFT_190869</name>
    <name evidence="1" type="ORF">JAAARDRAFT_197384</name>
</gene>